<evidence type="ECO:0000256" key="1">
    <source>
        <dbReference type="ARBA" id="ARBA00022658"/>
    </source>
</evidence>
<dbReference type="FunFam" id="3.10.20.90:FF:000040">
    <property type="entry name" value="FERM, RhoGEF and pleckstrin domain-containing protein"/>
    <property type="match status" value="1"/>
</dbReference>
<sequence length="774" mass="87348">MGDRRPRTRTLGGLATKPRISKETKLRLRVIFLDESERTFEVEQNVLGGDFFNKVCGHLKLLEKEYFGLEFRHHSGHYVWLELLKPLVKQIKYTNDLFFRFIVKFFPPDPGQLKRGLTRYLFALQIKQDLSNGSLTCNDNSAALLVSHILQAEIGDYDEELDYQHLDMKHYVPNQEYLDNKILKFHKRHRGASPADSDVQLLEVARKLDMYGIRPHAAHDGEGMRINLAVTHTGVLVFQGNTKINTFSWAKIRKLSFKRKHFLIKLYDKVGPSCKDTLEFAMASRDVCKSFWKTCVEYHAFFKLAEEPKPVHKTLLSCKGSTFRYSGRTQKQLLECMGSGEKKSSQFERTYCQSDFDSRQCRSSPDLLTDVSKQLYEQSLPFPQPSRALAVHSQDEMDRHRRGLSDTEMKTASKRSQSSSLVNQRPHPLAQVTPLSPSLGQSTPSPKLRTSSASLMEDARGARNGAQRQAQRLAGVYGNRSRRRPNPQPYADAAQQLVLLYPNTPAYQYHPVLPSFPFAGPSLLTRHPYLSDYVSVSSLERLPHVRRRDFVSVDGVSRPSFYPLAHDSPSASPIRRDFRPCGSGGLGLAKVYQTGSNGSRLLGVGHTEAGHYSDDSNFLPGLPRRVASQPDVKFHLSRSTNPTFNPASEFRPLGYYPHLTRPSRPTYLPLNSSPLPERPTSVCMIGGTSGSYSDSDPEVFYPYYCPPHQLGKVVRPAGLARMRFSSGSLQLDEEEEGNEEEETAKKDVKGGLDKKPRSEGEDSRGATKITQVTL</sequence>
<dbReference type="Pfam" id="PF09379">
    <property type="entry name" value="FERM_N"/>
    <property type="match status" value="1"/>
</dbReference>
<dbReference type="Pfam" id="PF00373">
    <property type="entry name" value="FERM_M"/>
    <property type="match status" value="1"/>
</dbReference>
<feature type="region of interest" description="Disordered" evidence="3">
    <location>
        <begin position="728"/>
        <end position="774"/>
    </location>
</feature>
<evidence type="ECO:0000313" key="5">
    <source>
        <dbReference type="Proteomes" id="UP000192220"/>
    </source>
</evidence>
<dbReference type="GO" id="GO:0008092">
    <property type="term" value="F:cytoskeletal protein binding"/>
    <property type="evidence" value="ECO:0007669"/>
    <property type="project" value="InterPro"/>
</dbReference>
<dbReference type="STRING" id="52670.A0A2I4BYQ4"/>
<dbReference type="Pfam" id="PF08736">
    <property type="entry name" value="FA"/>
    <property type="match status" value="1"/>
</dbReference>
<dbReference type="InterPro" id="IPR018980">
    <property type="entry name" value="FERM_PH-like_C"/>
</dbReference>
<feature type="compositionally biased region" description="Basic and acidic residues" evidence="3">
    <location>
        <begin position="393"/>
        <end position="411"/>
    </location>
</feature>
<feature type="compositionally biased region" description="Polar residues" evidence="3">
    <location>
        <begin position="414"/>
        <end position="423"/>
    </location>
</feature>
<protein>
    <submittedName>
        <fullName evidence="6">FERM domain-containing protein 7</fullName>
    </submittedName>
</protein>
<dbReference type="Proteomes" id="UP000192220">
    <property type="component" value="Unplaced"/>
</dbReference>
<feature type="domain" description="FERM" evidence="4">
    <location>
        <begin position="26"/>
        <end position="306"/>
    </location>
</feature>
<dbReference type="InterPro" id="IPR011993">
    <property type="entry name" value="PH-like_dom_sf"/>
</dbReference>
<dbReference type="GO" id="GO:0005085">
    <property type="term" value="F:guanyl-nucleotide exchange factor activity"/>
    <property type="evidence" value="ECO:0007669"/>
    <property type="project" value="UniProtKB-KW"/>
</dbReference>
<dbReference type="PROSITE" id="PS00660">
    <property type="entry name" value="FERM_1"/>
    <property type="match status" value="1"/>
</dbReference>
<reference evidence="6" key="1">
    <citation type="submission" date="2025-08" db="UniProtKB">
        <authorList>
            <consortium name="RefSeq"/>
        </authorList>
    </citation>
    <scope>IDENTIFICATION</scope>
    <source>
        <strain evidence="6">Quisiro</strain>
        <tissue evidence="6">Liver</tissue>
    </source>
</reference>
<dbReference type="KEGG" id="alim:106523845"/>
<dbReference type="InterPro" id="IPR000798">
    <property type="entry name" value="Ez/rad/moesin-like"/>
</dbReference>
<evidence type="ECO:0000256" key="3">
    <source>
        <dbReference type="SAM" id="MobiDB-lite"/>
    </source>
</evidence>
<dbReference type="PANTHER" id="PTHR45858">
    <property type="entry name" value="FERM DOMAIN CONTAINING PROTEIN"/>
    <property type="match status" value="1"/>
</dbReference>
<dbReference type="FunFam" id="1.20.80.10:FF:000005">
    <property type="entry name" value="FERM, RhoGEF and pleckstrin domain-containing protein 1"/>
    <property type="match status" value="1"/>
</dbReference>
<proteinExistence type="predicted"/>
<dbReference type="InterPro" id="IPR051835">
    <property type="entry name" value="RAC1-GEF"/>
</dbReference>
<organism evidence="5 6">
    <name type="scientific">Austrofundulus limnaeus</name>
    <name type="common">Annual killifish</name>
    <dbReference type="NCBI Taxonomy" id="52670"/>
    <lineage>
        <taxon>Eukaryota</taxon>
        <taxon>Metazoa</taxon>
        <taxon>Chordata</taxon>
        <taxon>Craniata</taxon>
        <taxon>Vertebrata</taxon>
        <taxon>Euteleostomi</taxon>
        <taxon>Actinopterygii</taxon>
        <taxon>Neopterygii</taxon>
        <taxon>Teleostei</taxon>
        <taxon>Neoteleostei</taxon>
        <taxon>Acanthomorphata</taxon>
        <taxon>Ovalentaria</taxon>
        <taxon>Atherinomorphae</taxon>
        <taxon>Cyprinodontiformes</taxon>
        <taxon>Rivulidae</taxon>
        <taxon>Austrofundulus</taxon>
    </lineage>
</organism>
<feature type="compositionally biased region" description="Polar residues" evidence="3">
    <location>
        <begin position="433"/>
        <end position="452"/>
    </location>
</feature>
<evidence type="ECO:0000259" key="4">
    <source>
        <dbReference type="PROSITE" id="PS50057"/>
    </source>
</evidence>
<dbReference type="InterPro" id="IPR041788">
    <property type="entry name" value="FARP1/FARP2/FRMD7_FERM_C"/>
</dbReference>
<dbReference type="SUPFAM" id="SSF47031">
    <property type="entry name" value="Second domain of FERM"/>
    <property type="match status" value="1"/>
</dbReference>
<dbReference type="PRINTS" id="PR00935">
    <property type="entry name" value="BAND41"/>
</dbReference>
<feature type="compositionally biased region" description="Acidic residues" evidence="3">
    <location>
        <begin position="731"/>
        <end position="742"/>
    </location>
</feature>
<dbReference type="Pfam" id="PF09380">
    <property type="entry name" value="FERM_C"/>
    <property type="match status" value="1"/>
</dbReference>
<dbReference type="GeneID" id="106523845"/>
<dbReference type="SMART" id="SM01196">
    <property type="entry name" value="FERM_C"/>
    <property type="match status" value="1"/>
</dbReference>
<dbReference type="InterPro" id="IPR035963">
    <property type="entry name" value="FERM_2"/>
</dbReference>
<dbReference type="SUPFAM" id="SSF54236">
    <property type="entry name" value="Ubiquitin-like"/>
    <property type="match status" value="1"/>
</dbReference>
<dbReference type="Gene3D" id="3.10.20.90">
    <property type="entry name" value="Phosphatidylinositol 3-kinase Catalytic Subunit, Chain A, domain 1"/>
    <property type="match status" value="1"/>
</dbReference>
<dbReference type="Gene3D" id="2.30.29.30">
    <property type="entry name" value="Pleckstrin-homology domain (PH domain)/Phosphotyrosine-binding domain (PTB)"/>
    <property type="match status" value="1"/>
</dbReference>
<dbReference type="PRINTS" id="PR00661">
    <property type="entry name" value="ERMFAMILY"/>
</dbReference>
<dbReference type="SMART" id="SM00295">
    <property type="entry name" value="B41"/>
    <property type="match status" value="1"/>
</dbReference>
<dbReference type="RefSeq" id="XP_013872876.1">
    <property type="nucleotide sequence ID" value="XM_014017422.1"/>
</dbReference>
<evidence type="ECO:0000313" key="6">
    <source>
        <dbReference type="RefSeq" id="XP_013872876.1"/>
    </source>
</evidence>
<dbReference type="InterPro" id="IPR014847">
    <property type="entry name" value="FA"/>
</dbReference>
<feature type="region of interest" description="Disordered" evidence="3">
    <location>
        <begin position="383"/>
        <end position="452"/>
    </location>
</feature>
<dbReference type="SUPFAM" id="SSF50729">
    <property type="entry name" value="PH domain-like"/>
    <property type="match status" value="1"/>
</dbReference>
<dbReference type="FunFam" id="2.30.29.30:FF:000002">
    <property type="entry name" value="Band 4.1-like protein 5 isoform 1"/>
    <property type="match status" value="1"/>
</dbReference>
<dbReference type="InterPro" id="IPR019749">
    <property type="entry name" value="Band_41_domain"/>
</dbReference>
<gene>
    <name evidence="6" type="primary">LOC106523845</name>
</gene>
<dbReference type="OrthoDB" id="9990815at2759"/>
<dbReference type="CDD" id="cd14473">
    <property type="entry name" value="FERM_B-lobe"/>
    <property type="match status" value="1"/>
</dbReference>
<keyword evidence="1" id="KW-0344">Guanine-nucleotide releasing factor</keyword>
<dbReference type="InterPro" id="IPR000299">
    <property type="entry name" value="FERM_domain"/>
</dbReference>
<feature type="compositionally biased region" description="Basic and acidic residues" evidence="3">
    <location>
        <begin position="743"/>
        <end position="765"/>
    </location>
</feature>
<dbReference type="InterPro" id="IPR019747">
    <property type="entry name" value="FERM_CS"/>
</dbReference>
<accession>A0A2I4BYQ4</accession>
<dbReference type="PROSITE" id="PS50057">
    <property type="entry name" value="FERM_3"/>
    <property type="match status" value="1"/>
</dbReference>
<dbReference type="AlphaFoldDB" id="A0A2I4BYQ4"/>
<dbReference type="InParanoid" id="A0A2I4BYQ4"/>
<keyword evidence="5" id="KW-1185">Reference proteome</keyword>
<dbReference type="InterPro" id="IPR014352">
    <property type="entry name" value="FERM/acyl-CoA-bd_prot_sf"/>
</dbReference>
<dbReference type="Gene3D" id="1.20.80.10">
    <property type="match status" value="1"/>
</dbReference>
<dbReference type="InterPro" id="IPR029071">
    <property type="entry name" value="Ubiquitin-like_domsf"/>
</dbReference>
<dbReference type="InterPro" id="IPR019748">
    <property type="entry name" value="FERM_central"/>
</dbReference>
<dbReference type="PANTHER" id="PTHR45858:SF1">
    <property type="entry name" value="FERM DOMAIN-CONTAINING PROTEIN 7"/>
    <property type="match status" value="1"/>
</dbReference>
<dbReference type="SMART" id="SM01195">
    <property type="entry name" value="FA"/>
    <property type="match status" value="1"/>
</dbReference>
<keyword evidence="2" id="KW-0677">Repeat</keyword>
<name>A0A2I4BYQ4_AUSLI</name>
<dbReference type="CDD" id="cd13193">
    <property type="entry name" value="FERM_C_FARP1-like"/>
    <property type="match status" value="1"/>
</dbReference>
<dbReference type="InterPro" id="IPR018979">
    <property type="entry name" value="FERM_N"/>
</dbReference>
<evidence type="ECO:0000256" key="2">
    <source>
        <dbReference type="ARBA" id="ARBA00022737"/>
    </source>
</evidence>